<dbReference type="InterPro" id="IPR027353">
    <property type="entry name" value="NET_dom"/>
</dbReference>
<dbReference type="GO" id="GO:0005634">
    <property type="term" value="C:nucleus"/>
    <property type="evidence" value="ECO:0007669"/>
    <property type="project" value="UniProtKB-SubCell"/>
</dbReference>
<dbReference type="EMBL" id="CAJPDR010000329">
    <property type="protein sequence ID" value="CAF9932462.1"/>
    <property type="molecule type" value="Genomic_DNA"/>
</dbReference>
<dbReference type="PANTHER" id="PTHR23195">
    <property type="entry name" value="YEATS DOMAIN"/>
    <property type="match status" value="1"/>
</dbReference>
<evidence type="ECO:0000256" key="2">
    <source>
        <dbReference type="PROSITE-ProRule" id="PRU00376"/>
    </source>
</evidence>
<organism evidence="5 6">
    <name type="scientific">Alectoria fallacina</name>
    <dbReference type="NCBI Taxonomy" id="1903189"/>
    <lineage>
        <taxon>Eukaryota</taxon>
        <taxon>Fungi</taxon>
        <taxon>Dikarya</taxon>
        <taxon>Ascomycota</taxon>
        <taxon>Pezizomycotina</taxon>
        <taxon>Lecanoromycetes</taxon>
        <taxon>OSLEUM clade</taxon>
        <taxon>Lecanoromycetidae</taxon>
        <taxon>Lecanorales</taxon>
        <taxon>Lecanorineae</taxon>
        <taxon>Parmeliaceae</taxon>
        <taxon>Alectoria</taxon>
    </lineage>
</organism>
<comment type="caution">
    <text evidence="5">The sequence shown here is derived from an EMBL/GenBank/DDBJ whole genome shotgun (WGS) entry which is preliminary data.</text>
</comment>
<keyword evidence="6" id="KW-1185">Reference proteome</keyword>
<gene>
    <name evidence="5" type="ORF">ALECFALPRED_005297</name>
</gene>
<dbReference type="InterPro" id="IPR016665">
    <property type="entry name" value="Sas5/TAF14"/>
</dbReference>
<dbReference type="Proteomes" id="UP000664203">
    <property type="component" value="Unassembled WGS sequence"/>
</dbReference>
<feature type="domain" description="YEATS" evidence="4">
    <location>
        <begin position="1"/>
        <end position="139"/>
    </location>
</feature>
<keyword evidence="1 2" id="KW-0539">Nucleus</keyword>
<dbReference type="InterPro" id="IPR038336">
    <property type="entry name" value="NET_sf"/>
</dbReference>
<dbReference type="GO" id="GO:0000785">
    <property type="term" value="C:chromatin"/>
    <property type="evidence" value="ECO:0007669"/>
    <property type="project" value="UniProtKB-ARBA"/>
</dbReference>
<evidence type="ECO:0000259" key="4">
    <source>
        <dbReference type="PROSITE" id="PS51037"/>
    </source>
</evidence>
<dbReference type="InterPro" id="IPR005033">
    <property type="entry name" value="YEATS"/>
</dbReference>
<sequence length="255" mass="29142">MPEVKRTLKIITEQKVTGDATLEMPLRKWNIELHLLGPHGEDIPADCFEKVVYKLHETFGPRATQTDWVLRKAFKMPPFRIQEEGWGEFDMVLVLTPKDKGAEITVAHDLNFQSEHYETKHPIVNPCASNSRIQCKADAGRLVQIFKNPKPALLAILKESGPVPGDANGVKARDESAKKKKRPDKGIDMEKLAENMQKMTEDDLLLVVQMIHDNKTADTWTKNDVDQGEFQVDLYTLPDSLIRQLWDFTNEKIIR</sequence>
<dbReference type="PIRSF" id="PIRSF016551">
    <property type="entry name" value="SAS5/TFIID_14"/>
    <property type="match status" value="1"/>
</dbReference>
<evidence type="ECO:0000256" key="1">
    <source>
        <dbReference type="ARBA" id="ARBA00023242"/>
    </source>
</evidence>
<dbReference type="Gene3D" id="1.20.1270.220">
    <property type="match status" value="1"/>
</dbReference>
<dbReference type="GO" id="GO:0006355">
    <property type="term" value="P:regulation of DNA-templated transcription"/>
    <property type="evidence" value="ECO:0007669"/>
    <property type="project" value="InterPro"/>
</dbReference>
<dbReference type="InterPro" id="IPR055129">
    <property type="entry name" value="YEATS_dom"/>
</dbReference>
<dbReference type="Pfam" id="PF03366">
    <property type="entry name" value="YEATS"/>
    <property type="match status" value="1"/>
</dbReference>
<dbReference type="PROSITE" id="PS51037">
    <property type="entry name" value="YEATS"/>
    <property type="match status" value="1"/>
</dbReference>
<proteinExistence type="predicted"/>
<name>A0A8H3G0Q7_9LECA</name>
<evidence type="ECO:0000256" key="3">
    <source>
        <dbReference type="SAM" id="MobiDB-lite"/>
    </source>
</evidence>
<reference evidence="5" key="1">
    <citation type="submission" date="2021-03" db="EMBL/GenBank/DDBJ databases">
        <authorList>
            <person name="Tagirdzhanova G."/>
        </authorList>
    </citation>
    <scope>NUCLEOTIDE SEQUENCE</scope>
</reference>
<dbReference type="AlphaFoldDB" id="A0A8H3G0Q7"/>
<dbReference type="OrthoDB" id="1741717at2759"/>
<evidence type="ECO:0000313" key="6">
    <source>
        <dbReference type="Proteomes" id="UP000664203"/>
    </source>
</evidence>
<dbReference type="InterPro" id="IPR038704">
    <property type="entry name" value="YEAST_sf"/>
</dbReference>
<feature type="region of interest" description="Disordered" evidence="3">
    <location>
        <begin position="164"/>
        <end position="185"/>
    </location>
</feature>
<protein>
    <recommendedName>
        <fullName evidence="4">YEATS domain-containing protein</fullName>
    </recommendedName>
</protein>
<dbReference type="CDD" id="cd16905">
    <property type="entry name" value="YEATS_Taf14_like"/>
    <property type="match status" value="1"/>
</dbReference>
<accession>A0A8H3G0Q7</accession>
<evidence type="ECO:0000313" key="5">
    <source>
        <dbReference type="EMBL" id="CAF9932462.1"/>
    </source>
</evidence>
<comment type="subcellular location">
    <subcellularLocation>
        <location evidence="2">Nucleus</location>
    </subcellularLocation>
</comment>
<dbReference type="Pfam" id="PF17035">
    <property type="entry name" value="BET"/>
    <property type="match status" value="1"/>
</dbReference>
<dbReference type="Gene3D" id="2.60.40.1970">
    <property type="entry name" value="YEATS domain"/>
    <property type="match status" value="1"/>
</dbReference>